<evidence type="ECO:0000313" key="3">
    <source>
        <dbReference type="EMBL" id="PTQ62124.1"/>
    </source>
</evidence>
<dbReference type="Pfam" id="PF02120">
    <property type="entry name" value="Flg_hook"/>
    <property type="match status" value="1"/>
</dbReference>
<gene>
    <name evidence="3" type="ORF">C8J26_0401</name>
</gene>
<protein>
    <submittedName>
        <fullName evidence="3">Flagellar hook-length control protein FliK</fullName>
    </submittedName>
</protein>
<feature type="region of interest" description="Disordered" evidence="1">
    <location>
        <begin position="137"/>
        <end position="177"/>
    </location>
</feature>
<dbReference type="CDD" id="cd17470">
    <property type="entry name" value="T3SS_Flik_C"/>
    <property type="match status" value="1"/>
</dbReference>
<keyword evidence="4" id="KW-1185">Reference proteome</keyword>
<evidence type="ECO:0000256" key="1">
    <source>
        <dbReference type="SAM" id="MobiDB-lite"/>
    </source>
</evidence>
<feature type="compositionally biased region" description="Polar residues" evidence="1">
    <location>
        <begin position="575"/>
        <end position="598"/>
    </location>
</feature>
<feature type="compositionally biased region" description="Low complexity" evidence="1">
    <location>
        <begin position="154"/>
        <end position="163"/>
    </location>
</feature>
<name>A0A2T5GS18_9SPHN</name>
<dbReference type="Gene3D" id="3.30.750.140">
    <property type="match status" value="1"/>
</dbReference>
<feature type="region of interest" description="Disordered" evidence="1">
    <location>
        <begin position="566"/>
        <end position="610"/>
    </location>
</feature>
<organism evidence="3 4">
    <name type="scientific">Sphingomonas aurantiaca</name>
    <dbReference type="NCBI Taxonomy" id="185949"/>
    <lineage>
        <taxon>Bacteria</taxon>
        <taxon>Pseudomonadati</taxon>
        <taxon>Pseudomonadota</taxon>
        <taxon>Alphaproteobacteria</taxon>
        <taxon>Sphingomonadales</taxon>
        <taxon>Sphingomonadaceae</taxon>
        <taxon>Sphingomonas</taxon>
    </lineage>
</organism>
<evidence type="ECO:0000313" key="4">
    <source>
        <dbReference type="Proteomes" id="UP000244189"/>
    </source>
</evidence>
<dbReference type="AlphaFoldDB" id="A0A2T5GS18"/>
<accession>A0A2T5GS18</accession>
<sequence>MILTASLSPVLPAQTRSPAVQGGRGAIDFAGSFAQAQTPDAVLAPVLPLLAAKPDATVLQNAAAPGNALPIATPAADPPAAWQPGIAPQAPALAVAAQKSLLLPANALTPDAVEADPPFGTANPAAIATPVARIARPTPFVGPTRGARAKDQSATDGTATTEADTSEADTDDAAPSVARSVDMPVILSTAPPASPITSLAIVDTVKPDDGAASAAAPAVLSPSLAGLAEAKPQIAETPAPAPGADRRVPPAVTPGQMLPDSPAPLRPTATATVAASPIQTPPVPAPGVSPTLALPVAGQADAALTPATGNAAPRTPFVRLPTPPQTADTRLPLDQTPPVGLAQTAPAAMAAEPTMPAPATPPAVAPPLAGTVETARPATPGLLEQREATALPVSPDTPISTPRWVSTGATTPVALAVPMPAAVQPQPGTVASASQVFGAAIRAATKPRDERDAADPGMVSPTAGAPVSAPTIATAAAQQAPLDMRQERWPHAMIERIEILRDAADAGDTRIRLVPDALGAIDVALKQDGDTVHVHFHAEQGATRALIQEAQPRLVELAEARGLKLGQGGLGDSAGNGQPRAQATPQASNRTPSPQASATIVAAPEDTRIA</sequence>
<comment type="caution">
    <text evidence="3">The sequence shown here is derived from an EMBL/GenBank/DDBJ whole genome shotgun (WGS) entry which is preliminary data.</text>
</comment>
<feature type="domain" description="Flagellar hook-length control protein-like C-terminal" evidence="2">
    <location>
        <begin position="501"/>
        <end position="576"/>
    </location>
</feature>
<dbReference type="InterPro" id="IPR038610">
    <property type="entry name" value="FliK-like_C_sf"/>
</dbReference>
<keyword evidence="3" id="KW-0966">Cell projection</keyword>
<dbReference type="Proteomes" id="UP000244189">
    <property type="component" value="Unassembled WGS sequence"/>
</dbReference>
<dbReference type="RefSeq" id="WP_107956500.1">
    <property type="nucleotide sequence ID" value="NZ_QAOG01000001.1"/>
</dbReference>
<dbReference type="InterPro" id="IPR021136">
    <property type="entry name" value="Flagellar_hook_control-like_C"/>
</dbReference>
<proteinExistence type="predicted"/>
<evidence type="ECO:0000259" key="2">
    <source>
        <dbReference type="Pfam" id="PF02120"/>
    </source>
</evidence>
<keyword evidence="3" id="KW-0282">Flagellum</keyword>
<dbReference type="EMBL" id="QAOG01000001">
    <property type="protein sequence ID" value="PTQ62124.1"/>
    <property type="molecule type" value="Genomic_DNA"/>
</dbReference>
<keyword evidence="3" id="KW-0969">Cilium</keyword>
<reference evidence="3 4" key="1">
    <citation type="submission" date="2018-04" db="EMBL/GenBank/DDBJ databases">
        <title>Genomic Encyclopedia of Type Strains, Phase III (KMG-III): the genomes of soil and plant-associated and newly described type strains.</title>
        <authorList>
            <person name="Whitman W."/>
        </authorList>
    </citation>
    <scope>NUCLEOTIDE SEQUENCE [LARGE SCALE GENOMIC DNA]</scope>
    <source>
        <strain evidence="3 4">MA101b</strain>
    </source>
</reference>